<dbReference type="Gene3D" id="2.40.50.140">
    <property type="entry name" value="Nucleic acid-binding proteins"/>
    <property type="match status" value="2"/>
</dbReference>
<dbReference type="Proteomes" id="UP000824890">
    <property type="component" value="Unassembled WGS sequence"/>
</dbReference>
<name>A0ABQ7YSA8_BRANA</name>
<evidence type="ECO:0000259" key="1">
    <source>
        <dbReference type="Pfam" id="PF04057"/>
    </source>
</evidence>
<feature type="domain" description="Replication factor-A protein 1 N-terminal" evidence="1">
    <location>
        <begin position="19"/>
        <end position="87"/>
    </location>
</feature>
<protein>
    <recommendedName>
        <fullName evidence="1">Replication factor-A protein 1 N-terminal domain-containing protein</fullName>
    </recommendedName>
</protein>
<dbReference type="Pfam" id="PF04057">
    <property type="entry name" value="Rep-A_N"/>
    <property type="match status" value="1"/>
</dbReference>
<dbReference type="SUPFAM" id="SSF50249">
    <property type="entry name" value="Nucleic acid-binding proteins"/>
    <property type="match status" value="1"/>
</dbReference>
<proteinExistence type="predicted"/>
<sequence>MYFGYGFEEYSDYQETVKNHEDMQPVLQVTELNLITAQQEPLKERIRVLLSVGTAFVQAKLGVTLNPLVKDEILQSGSILDHFVCRLLFLAQLEVIKTSSYIIGDHVRAPRKASDQHGGETLGQVNVLGVKITSHSSHSLLTDYQIVVYLVSRGKLQPAQKKFNHLASDYETTLDNASTTQQCYEEDAAAIRQKHLTGSIMKKIGTETQKRFPQLKDIRTKAAKSLRVLAVKAGRISEFNGKAVSTIGSSQLFVEPDLVEARKLKEWCEREGRSAPCFSISKEFSGSGKVDVRKTISQIKDEKLGTSEKN</sequence>
<accession>A0ABQ7YSA8</accession>
<gene>
    <name evidence="2" type="ORF">HID58_078121</name>
</gene>
<evidence type="ECO:0000313" key="3">
    <source>
        <dbReference type="Proteomes" id="UP000824890"/>
    </source>
</evidence>
<evidence type="ECO:0000313" key="2">
    <source>
        <dbReference type="EMBL" id="KAH0871099.1"/>
    </source>
</evidence>
<comment type="caution">
    <text evidence="2">The sequence shown here is derived from an EMBL/GenBank/DDBJ whole genome shotgun (WGS) entry which is preliminary data.</text>
</comment>
<reference evidence="2 3" key="1">
    <citation type="submission" date="2021-05" db="EMBL/GenBank/DDBJ databases">
        <title>Genome Assembly of Synthetic Allotetraploid Brassica napus Reveals Homoeologous Exchanges between Subgenomes.</title>
        <authorList>
            <person name="Davis J.T."/>
        </authorList>
    </citation>
    <scope>NUCLEOTIDE SEQUENCE [LARGE SCALE GENOMIC DNA]</scope>
    <source>
        <strain evidence="3">cv. Da-Ae</strain>
        <tissue evidence="2">Seedling</tissue>
    </source>
</reference>
<dbReference type="InterPro" id="IPR007199">
    <property type="entry name" value="Rep_factor-A_N"/>
</dbReference>
<dbReference type="InterPro" id="IPR012340">
    <property type="entry name" value="NA-bd_OB-fold"/>
</dbReference>
<organism evidence="2 3">
    <name type="scientific">Brassica napus</name>
    <name type="common">Rape</name>
    <dbReference type="NCBI Taxonomy" id="3708"/>
    <lineage>
        <taxon>Eukaryota</taxon>
        <taxon>Viridiplantae</taxon>
        <taxon>Streptophyta</taxon>
        <taxon>Embryophyta</taxon>
        <taxon>Tracheophyta</taxon>
        <taxon>Spermatophyta</taxon>
        <taxon>Magnoliopsida</taxon>
        <taxon>eudicotyledons</taxon>
        <taxon>Gunneridae</taxon>
        <taxon>Pentapetalae</taxon>
        <taxon>rosids</taxon>
        <taxon>malvids</taxon>
        <taxon>Brassicales</taxon>
        <taxon>Brassicaceae</taxon>
        <taxon>Brassiceae</taxon>
        <taxon>Brassica</taxon>
    </lineage>
</organism>
<dbReference type="EMBL" id="JAGKQM010000017">
    <property type="protein sequence ID" value="KAH0871099.1"/>
    <property type="molecule type" value="Genomic_DNA"/>
</dbReference>
<keyword evidence="3" id="KW-1185">Reference proteome</keyword>